<accession>W1XBY8</accession>
<dbReference type="EMBL" id="AZMM01016870">
    <property type="protein sequence ID" value="ETJ27773.1"/>
    <property type="molecule type" value="Genomic_DNA"/>
</dbReference>
<feature type="non-terminal residue" evidence="1">
    <location>
        <position position="1"/>
    </location>
</feature>
<reference evidence="1" key="1">
    <citation type="submission" date="2013-12" db="EMBL/GenBank/DDBJ databases">
        <title>A Varibaculum cambriense genome reconstructed from a premature infant gut community with otherwise low bacterial novelty that shifts toward anaerobic metabolism during the third week of life.</title>
        <authorList>
            <person name="Brown C.T."/>
            <person name="Sharon I."/>
            <person name="Thomas B.C."/>
            <person name="Castelle C.J."/>
            <person name="Morowitz M.J."/>
            <person name="Banfield J.F."/>
        </authorList>
    </citation>
    <scope>NUCLEOTIDE SEQUENCE</scope>
</reference>
<evidence type="ECO:0000313" key="1">
    <source>
        <dbReference type="EMBL" id="ETJ27773.1"/>
    </source>
</evidence>
<organism evidence="1">
    <name type="scientific">human gut metagenome</name>
    <dbReference type="NCBI Taxonomy" id="408170"/>
    <lineage>
        <taxon>unclassified sequences</taxon>
        <taxon>metagenomes</taxon>
        <taxon>organismal metagenomes</taxon>
    </lineage>
</organism>
<protein>
    <submittedName>
        <fullName evidence="1">Uncharacterized protein</fullName>
    </submittedName>
</protein>
<sequence>YVDDPDNRLRLGMPATVSIDI</sequence>
<name>W1XBY8_9ZZZZ</name>
<gene>
    <name evidence="1" type="ORF">Q604_UNBC16870G0001</name>
</gene>
<dbReference type="AlphaFoldDB" id="W1XBY8"/>
<proteinExistence type="predicted"/>
<comment type="caution">
    <text evidence="1">The sequence shown here is derived from an EMBL/GenBank/DDBJ whole genome shotgun (WGS) entry which is preliminary data.</text>
</comment>